<gene>
    <name evidence="11" type="primary">prs</name>
    <name evidence="11" type="ORF">TRFO_02343</name>
</gene>
<dbReference type="CDD" id="cd06223">
    <property type="entry name" value="PRTases_typeI"/>
    <property type="match status" value="1"/>
</dbReference>
<dbReference type="GO" id="GO:0004749">
    <property type="term" value="F:ribose phosphate diphosphokinase activity"/>
    <property type="evidence" value="ECO:0007669"/>
    <property type="project" value="UniProtKB-EC"/>
</dbReference>
<evidence type="ECO:0000256" key="3">
    <source>
        <dbReference type="ARBA" id="ARBA00013247"/>
    </source>
</evidence>
<dbReference type="InterPro" id="IPR000836">
    <property type="entry name" value="PRTase_dom"/>
</dbReference>
<proteinExistence type="inferred from homology"/>
<dbReference type="InterPro" id="IPR029057">
    <property type="entry name" value="PRTase-like"/>
</dbReference>
<evidence type="ECO:0000256" key="6">
    <source>
        <dbReference type="ARBA" id="ARBA00022741"/>
    </source>
</evidence>
<evidence type="ECO:0000256" key="2">
    <source>
        <dbReference type="ARBA" id="ARBA00006478"/>
    </source>
</evidence>
<comment type="caution">
    <text evidence="11">The sequence shown here is derived from an EMBL/GenBank/DDBJ whole genome shotgun (WGS) entry which is preliminary data.</text>
</comment>
<dbReference type="VEuPathDB" id="TrichDB:TRFO_02343"/>
<dbReference type="GO" id="GO:0016301">
    <property type="term" value="F:kinase activity"/>
    <property type="evidence" value="ECO:0007669"/>
    <property type="project" value="UniProtKB-KW"/>
</dbReference>
<dbReference type="SUPFAM" id="SSF53271">
    <property type="entry name" value="PRTase-like"/>
    <property type="match status" value="2"/>
</dbReference>
<comment type="pathway">
    <text evidence="1">Metabolic intermediate biosynthesis; 5-phospho-alpha-D-ribose 1-diphosphate biosynthesis; 5-phospho-alpha-D-ribose 1-diphosphate from D-ribose 5-phosphate (route I): step 1/1.</text>
</comment>
<dbReference type="PANTHER" id="PTHR10210">
    <property type="entry name" value="RIBOSE-PHOSPHATE DIPHOSPHOKINASE FAMILY MEMBER"/>
    <property type="match status" value="1"/>
</dbReference>
<dbReference type="Pfam" id="PF13793">
    <property type="entry name" value="Pribosyltran_N"/>
    <property type="match status" value="1"/>
</dbReference>
<evidence type="ECO:0000256" key="7">
    <source>
        <dbReference type="ARBA" id="ARBA00022777"/>
    </source>
</evidence>
<dbReference type="Proteomes" id="UP000179807">
    <property type="component" value="Unassembled WGS sequence"/>
</dbReference>
<keyword evidence="7" id="KW-0418">Kinase</keyword>
<evidence type="ECO:0000256" key="8">
    <source>
        <dbReference type="ARBA" id="ARBA00022840"/>
    </source>
</evidence>
<evidence type="ECO:0000256" key="4">
    <source>
        <dbReference type="ARBA" id="ARBA00022679"/>
    </source>
</evidence>
<reference evidence="11" key="1">
    <citation type="submission" date="2016-10" db="EMBL/GenBank/DDBJ databases">
        <authorList>
            <person name="Benchimol M."/>
            <person name="Almeida L.G."/>
            <person name="Vasconcelos A.T."/>
            <person name="Perreira-Neves A."/>
            <person name="Rosa I.A."/>
            <person name="Tasca T."/>
            <person name="Bogo M.R."/>
            <person name="de Souza W."/>
        </authorList>
    </citation>
    <scope>NUCLEOTIDE SEQUENCE [LARGE SCALE GENOMIC DNA]</scope>
    <source>
        <strain evidence="11">K</strain>
    </source>
</reference>
<dbReference type="Gene3D" id="3.40.50.2020">
    <property type="match status" value="2"/>
</dbReference>
<evidence type="ECO:0000256" key="5">
    <source>
        <dbReference type="ARBA" id="ARBA00022727"/>
    </source>
</evidence>
<evidence type="ECO:0000259" key="10">
    <source>
        <dbReference type="Pfam" id="PF13793"/>
    </source>
</evidence>
<keyword evidence="4" id="KW-0808">Transferase</keyword>
<keyword evidence="12" id="KW-1185">Reference proteome</keyword>
<dbReference type="SMART" id="SM01400">
    <property type="entry name" value="Pribosyltran_N"/>
    <property type="match status" value="1"/>
</dbReference>
<dbReference type="GO" id="GO:0006015">
    <property type="term" value="P:5-phosphoribose 1-diphosphate biosynthetic process"/>
    <property type="evidence" value="ECO:0007669"/>
    <property type="project" value="TreeGrafter"/>
</dbReference>
<sequence>MAEVIVLEHPSSAYLSKSIQEELTDLGIIVTHVDIERSSFPNGEKYYRLDVDSSFSLLGKTALYIAAITNDDEILDIFRVGTALTQFGIKRRVFVIPFLAYLSRDRASQFGEVVTAKSNIQMLGMIGAATEGNVFVFLDLHYSCVIHYFEGPCLRVELNAKNALLRAIADLQIPHENMMMGSTNLRRAAWVNKYARSIGIPVSFIREKPKVSLLESNGTEGVIGNVKDFTVIIYDDLIRSGSTIIQAANEYLKAGANKVIGMTTHFTCSDEKEIRRLIDSPIEKIIMTNSHPVTTHEIIRSCEKFVVVDVTDIFTQCLYEILPTPEHIHRSSI</sequence>
<dbReference type="InterPro" id="IPR029099">
    <property type="entry name" value="Pribosyltran_N"/>
</dbReference>
<keyword evidence="8" id="KW-0067">ATP-binding</keyword>
<dbReference type="GO" id="GO:0005524">
    <property type="term" value="F:ATP binding"/>
    <property type="evidence" value="ECO:0007669"/>
    <property type="project" value="UniProtKB-KW"/>
</dbReference>
<comment type="similarity">
    <text evidence="2">Belongs to the ribose-phosphate pyrophosphokinase family.</text>
</comment>
<keyword evidence="5" id="KW-0545">Nucleotide biosynthesis</keyword>
<dbReference type="AlphaFoldDB" id="A0A1J4J6L8"/>
<name>A0A1J4J6L8_9EUKA</name>
<dbReference type="PANTHER" id="PTHR10210:SF32">
    <property type="entry name" value="RIBOSE-PHOSPHATE PYROPHOSPHOKINASE 2"/>
    <property type="match status" value="1"/>
</dbReference>
<evidence type="ECO:0000313" key="12">
    <source>
        <dbReference type="Proteomes" id="UP000179807"/>
    </source>
</evidence>
<dbReference type="Pfam" id="PF14572">
    <property type="entry name" value="Pribosyl_synth"/>
    <property type="match status" value="1"/>
</dbReference>
<dbReference type="InterPro" id="IPR005946">
    <property type="entry name" value="Rib-P_diPkinase"/>
</dbReference>
<dbReference type="GO" id="GO:0000287">
    <property type="term" value="F:magnesium ion binding"/>
    <property type="evidence" value="ECO:0007669"/>
    <property type="project" value="InterPro"/>
</dbReference>
<accession>A0A1J4J6L8</accession>
<dbReference type="OrthoDB" id="413572at2759"/>
<comment type="catalytic activity">
    <reaction evidence="9">
        <text>D-ribose 5-phosphate + ATP = 5-phospho-alpha-D-ribose 1-diphosphate + AMP + H(+)</text>
        <dbReference type="Rhea" id="RHEA:15609"/>
        <dbReference type="ChEBI" id="CHEBI:15378"/>
        <dbReference type="ChEBI" id="CHEBI:30616"/>
        <dbReference type="ChEBI" id="CHEBI:58017"/>
        <dbReference type="ChEBI" id="CHEBI:78346"/>
        <dbReference type="ChEBI" id="CHEBI:456215"/>
        <dbReference type="EC" id="2.7.6.1"/>
    </reaction>
</comment>
<dbReference type="GO" id="GO:0002189">
    <property type="term" value="C:ribose phosphate diphosphokinase complex"/>
    <property type="evidence" value="ECO:0007669"/>
    <property type="project" value="TreeGrafter"/>
</dbReference>
<keyword evidence="6" id="KW-0547">Nucleotide-binding</keyword>
<dbReference type="GeneID" id="94825329"/>
<organism evidence="11 12">
    <name type="scientific">Tritrichomonas foetus</name>
    <dbReference type="NCBI Taxonomy" id="1144522"/>
    <lineage>
        <taxon>Eukaryota</taxon>
        <taxon>Metamonada</taxon>
        <taxon>Parabasalia</taxon>
        <taxon>Tritrichomonadida</taxon>
        <taxon>Tritrichomonadidae</taxon>
        <taxon>Tritrichomonas</taxon>
    </lineage>
</organism>
<dbReference type="EC" id="2.7.6.1" evidence="3"/>
<dbReference type="EMBL" id="MLAK01001370">
    <property type="protein sequence ID" value="OHS93823.1"/>
    <property type="molecule type" value="Genomic_DNA"/>
</dbReference>
<dbReference type="GO" id="GO:0005737">
    <property type="term" value="C:cytoplasm"/>
    <property type="evidence" value="ECO:0007669"/>
    <property type="project" value="TreeGrafter"/>
</dbReference>
<evidence type="ECO:0000256" key="9">
    <source>
        <dbReference type="ARBA" id="ARBA00049535"/>
    </source>
</evidence>
<dbReference type="RefSeq" id="XP_068346960.1">
    <property type="nucleotide sequence ID" value="XM_068490625.1"/>
</dbReference>
<evidence type="ECO:0000256" key="1">
    <source>
        <dbReference type="ARBA" id="ARBA00004996"/>
    </source>
</evidence>
<protein>
    <recommendedName>
        <fullName evidence="3">ribose-phosphate diphosphokinase</fullName>
        <ecNumber evidence="3">2.7.6.1</ecNumber>
    </recommendedName>
</protein>
<evidence type="ECO:0000313" key="11">
    <source>
        <dbReference type="EMBL" id="OHS93823.1"/>
    </source>
</evidence>
<dbReference type="GO" id="GO:0006164">
    <property type="term" value="P:purine nucleotide biosynthetic process"/>
    <property type="evidence" value="ECO:0007669"/>
    <property type="project" value="TreeGrafter"/>
</dbReference>
<feature type="domain" description="Ribose-phosphate pyrophosphokinase N-terminal" evidence="10">
    <location>
        <begin position="6"/>
        <end position="127"/>
    </location>
</feature>